<dbReference type="OrthoDB" id="5145325at2"/>
<proteinExistence type="predicted"/>
<accession>A0A2T3N7V9</accession>
<gene>
    <name evidence="1" type="ORF">C9J01_21340</name>
</gene>
<reference evidence="1 2" key="1">
    <citation type="submission" date="2018-03" db="EMBL/GenBank/DDBJ databases">
        <title>Whole genome sequencing of Histamine producing bacteria.</title>
        <authorList>
            <person name="Butler K."/>
        </authorList>
    </citation>
    <scope>NUCLEOTIDE SEQUENCE [LARGE SCALE GENOMIC DNA]</scope>
    <source>
        <strain evidence="1 2">DSM 19138</strain>
    </source>
</reference>
<comment type="caution">
    <text evidence="1">The sequence shown here is derived from an EMBL/GenBank/DDBJ whole genome shotgun (WGS) entry which is preliminary data.</text>
</comment>
<dbReference type="EMBL" id="PYMB01000016">
    <property type="protein sequence ID" value="PSW09175.1"/>
    <property type="molecule type" value="Genomic_DNA"/>
</dbReference>
<dbReference type="Proteomes" id="UP000241346">
    <property type="component" value="Unassembled WGS sequence"/>
</dbReference>
<protein>
    <recommendedName>
        <fullName evidence="3">Alpha/beta hydrolase</fullName>
    </recommendedName>
</protein>
<evidence type="ECO:0008006" key="3">
    <source>
        <dbReference type="Google" id="ProtNLM"/>
    </source>
</evidence>
<dbReference type="AlphaFoldDB" id="A0A2T3N7V9"/>
<dbReference type="RefSeq" id="WP_107300167.1">
    <property type="nucleotide sequence ID" value="NZ_PYMB01000016.1"/>
</dbReference>
<evidence type="ECO:0000313" key="1">
    <source>
        <dbReference type="EMBL" id="PSW09175.1"/>
    </source>
</evidence>
<sequence length="169" mass="19306">MKILAIPGKMPATQTWLEKIIATTPWSNENIDVHRYNAWDLEQDFNVETEIEHLPSGHYDVVITKSIGTLITLKSQQKISWDRLVFIGIAWSIYSNIEKELLPALNNHGLPVLIIQESHDPFGSYQEINHVLLNMEHITCKEVTGERHQYSNIPLIGKIINDWANPSLG</sequence>
<name>A0A2T3N7V9_9GAMM</name>
<organism evidence="1 2">
    <name type="scientific">Photobacterium rosenbergii</name>
    <dbReference type="NCBI Taxonomy" id="294936"/>
    <lineage>
        <taxon>Bacteria</taxon>
        <taxon>Pseudomonadati</taxon>
        <taxon>Pseudomonadota</taxon>
        <taxon>Gammaproteobacteria</taxon>
        <taxon>Vibrionales</taxon>
        <taxon>Vibrionaceae</taxon>
        <taxon>Photobacterium</taxon>
    </lineage>
</organism>
<evidence type="ECO:0000313" key="2">
    <source>
        <dbReference type="Proteomes" id="UP000241346"/>
    </source>
</evidence>